<dbReference type="Pfam" id="PF13424">
    <property type="entry name" value="TPR_12"/>
    <property type="match status" value="2"/>
</dbReference>
<dbReference type="Pfam" id="PF00931">
    <property type="entry name" value="NB-ARC"/>
    <property type="match status" value="1"/>
</dbReference>
<dbReference type="InterPro" id="IPR002182">
    <property type="entry name" value="NB-ARC"/>
</dbReference>
<dbReference type="RefSeq" id="WP_086167446.1">
    <property type="nucleotide sequence ID" value="NZ_MRYD01000003.1"/>
</dbReference>
<sequence>MTGAAATDGPWFVSHAGADRAWAEWVAWQLLDAGEQVELDYWDWGAGDNFVLRMNAALERGRFLALFSPAYFEPERFTTPEWTSIVAMKEKITPVRIAEVVAPAILRPLVARDLYGLDEDAARRALLAAVDGPSRPSTQPAYPGGTLRQLGATGPRLPGSLPRVWNVPARNASFTGRDSLLVRLRQALAADCRVAVQALHGRGGVGKTQLAIEYAHRFAGEYELGWWVPSEDPALIPDQLAALAARVGAAPADAPAAEAVDALLGELRTRSRWLLVFDNIEDPEALTPFLPGGSGHVLITSRNPHWHTHATPLGIDVFTRAESRALLHAHRSTLDESEADQLADALDDLPLAVAQAAALLSGGLSAADLASELGRSTAAVLAEGRPANYPVSLAAQVRLTFERLKSDHPGAAALLSALALLAPEPFPVTACAGRLPGSWPGPMKEALVSRLSASMALKAISRHSLARVQDGTVQLHRLTQHILRDQLTQDERRRARRDAEALLVSANPGRATDPGGWPGWSLLIPHCLAADAAFITTEGGRDLVRSACWYLLDRGQTLPARDRLQQLYDTWVRQLGADHEGTLWTAQYLARAHNDTQDDERARALDEDTLRRRRRLLGDDHPDTLSTAVSLAVDLARLGRTNEARTLTEDTLTRQRRVLGEDHPNTLNSAANLASTLARLGHAEEARTLTEDTLTRQRRVLGEDDPDTLGTAYNLASTLARLGHVEEARTLSEDTLTRQRRVLGKDHPSTLQTAFSLASHLWVLGELEEACNLNTDTLTCQRHVLGENHPDTLHTAHNLAIALAELGRVQEARTLGEDTLTRMRRVLGEDHPDTLDTAHNLVADLNTLGELEEARTLGEDTLTRERRVLGEDHPNTLHTAHALAIALAGLGCVQEARTLGEETLARKGRVLGEDHPDTLKAMKLLDHLPEETNSSSDAGAAEG</sequence>
<name>A0ABX3YQL3_9ACTN</name>
<reference evidence="3 4" key="1">
    <citation type="submission" date="2016-12" db="EMBL/GenBank/DDBJ databases">
        <title>Genome Mining:The Detection of Biosynthetic Gene Clusters to Aid in the Expression of Curamycin A produced by Streptomyces sp. strain CZA14.</title>
        <authorList>
            <person name="Durrell K.A."/>
            <person name="Kirby B.M."/>
            <person name="Khan W."/>
            <person name="Mthethwa T."/>
            <person name="Le Roes-Hill M."/>
        </authorList>
    </citation>
    <scope>NUCLEOTIDE SEQUENCE [LARGE SCALE GENOMIC DNA]</scope>
    <source>
        <strain evidence="3 4">CZA14</strain>
    </source>
</reference>
<evidence type="ECO:0000259" key="1">
    <source>
        <dbReference type="Pfam" id="PF00931"/>
    </source>
</evidence>
<dbReference type="PANTHER" id="PTHR46082">
    <property type="entry name" value="ATP/GTP-BINDING PROTEIN-RELATED"/>
    <property type="match status" value="1"/>
</dbReference>
<proteinExistence type="predicted"/>
<accession>A0ABX3YQL3</accession>
<dbReference type="NCBIfam" id="NF040586">
    <property type="entry name" value="FxSxx_TPR"/>
    <property type="match status" value="1"/>
</dbReference>
<dbReference type="InterPro" id="IPR027417">
    <property type="entry name" value="P-loop_NTPase"/>
</dbReference>
<evidence type="ECO:0000313" key="4">
    <source>
        <dbReference type="Proteomes" id="UP000194266"/>
    </source>
</evidence>
<evidence type="ECO:0008006" key="5">
    <source>
        <dbReference type="Google" id="ProtNLM"/>
    </source>
</evidence>
<organism evidence="3 4">
    <name type="scientific">Streptomyces pharetrae CZA14</name>
    <dbReference type="NCBI Taxonomy" id="1144883"/>
    <lineage>
        <taxon>Bacteria</taxon>
        <taxon>Bacillati</taxon>
        <taxon>Actinomycetota</taxon>
        <taxon>Actinomycetes</taxon>
        <taxon>Kitasatosporales</taxon>
        <taxon>Streptomycetaceae</taxon>
        <taxon>Streptomyces</taxon>
    </lineage>
</organism>
<dbReference type="InterPro" id="IPR000157">
    <property type="entry name" value="TIR_dom"/>
</dbReference>
<dbReference type="PANTHER" id="PTHR46082:SF6">
    <property type="entry name" value="AAA+ ATPASE DOMAIN-CONTAINING PROTEIN-RELATED"/>
    <property type="match status" value="1"/>
</dbReference>
<feature type="domain" description="NB-ARC" evidence="1">
    <location>
        <begin position="181"/>
        <end position="303"/>
    </location>
</feature>
<dbReference type="SUPFAM" id="SSF52200">
    <property type="entry name" value="Toll/Interleukin receptor TIR domain"/>
    <property type="match status" value="1"/>
</dbReference>
<feature type="domain" description="TIR" evidence="2">
    <location>
        <begin position="12"/>
        <end position="126"/>
    </location>
</feature>
<protein>
    <recommendedName>
        <fullName evidence="5">ATP-binding protein</fullName>
    </recommendedName>
</protein>
<dbReference type="Proteomes" id="UP000194266">
    <property type="component" value="Unassembled WGS sequence"/>
</dbReference>
<gene>
    <name evidence="3" type="ORF">OQI_01115</name>
</gene>
<dbReference type="Pfam" id="PF13374">
    <property type="entry name" value="TPR_10"/>
    <property type="match status" value="3"/>
</dbReference>
<dbReference type="SUPFAM" id="SSF48452">
    <property type="entry name" value="TPR-like"/>
    <property type="match status" value="3"/>
</dbReference>
<comment type="caution">
    <text evidence="3">The sequence shown here is derived from an EMBL/GenBank/DDBJ whole genome shotgun (WGS) entry which is preliminary data.</text>
</comment>
<dbReference type="InterPro" id="IPR053137">
    <property type="entry name" value="NLR-like"/>
</dbReference>
<dbReference type="SUPFAM" id="SSF52540">
    <property type="entry name" value="P-loop containing nucleoside triphosphate hydrolases"/>
    <property type="match status" value="1"/>
</dbReference>
<dbReference type="Gene3D" id="3.40.50.300">
    <property type="entry name" value="P-loop containing nucleotide triphosphate hydrolases"/>
    <property type="match status" value="1"/>
</dbReference>
<evidence type="ECO:0000259" key="2">
    <source>
        <dbReference type="Pfam" id="PF13676"/>
    </source>
</evidence>
<evidence type="ECO:0000313" key="3">
    <source>
        <dbReference type="EMBL" id="OSZ62192.1"/>
    </source>
</evidence>
<dbReference type="Pfam" id="PF13676">
    <property type="entry name" value="TIR_2"/>
    <property type="match status" value="1"/>
</dbReference>
<dbReference type="Gene3D" id="1.25.40.10">
    <property type="entry name" value="Tetratricopeptide repeat domain"/>
    <property type="match status" value="2"/>
</dbReference>
<dbReference type="Gene3D" id="3.40.50.10140">
    <property type="entry name" value="Toll/interleukin-1 receptor homology (TIR) domain"/>
    <property type="match status" value="1"/>
</dbReference>
<dbReference type="InterPro" id="IPR035897">
    <property type="entry name" value="Toll_tir_struct_dom_sf"/>
</dbReference>
<keyword evidence="4" id="KW-1185">Reference proteome</keyword>
<dbReference type="EMBL" id="MRYD01000003">
    <property type="protein sequence ID" value="OSZ62192.1"/>
    <property type="molecule type" value="Genomic_DNA"/>
</dbReference>
<dbReference type="InterPro" id="IPR011990">
    <property type="entry name" value="TPR-like_helical_dom_sf"/>
</dbReference>